<keyword evidence="4" id="KW-1185">Reference proteome</keyword>
<feature type="signal peptide" evidence="1">
    <location>
        <begin position="1"/>
        <end position="20"/>
    </location>
</feature>
<dbReference type="EMBL" id="JBFYGN010000002">
    <property type="protein sequence ID" value="MEX8191754.1"/>
    <property type="molecule type" value="Genomic_DNA"/>
</dbReference>
<name>A0ABV3ZSD6_9BURK</name>
<evidence type="ECO:0000259" key="2">
    <source>
        <dbReference type="SMART" id="SM00867"/>
    </source>
</evidence>
<dbReference type="SUPFAM" id="SSF101874">
    <property type="entry name" value="YceI-like"/>
    <property type="match status" value="1"/>
</dbReference>
<sequence length="191" mass="21014">MRFTLLALAAASLFASAVHAAPSTYAIDPTHTFATFEIDHFGASTNRARFDKKSGNVEFDKAGKTGKVDVELDMTSVNSGTPAFNKHLQSADIFDAEKFPNAKFVSDKFVFDGDKLKEVTGHLTLKGKTAPVTLKANKFTCYESPMLQKREVCGGDFEATIDRTQWGVDYGIPYGFSKQVRLVMQIEAVKQ</sequence>
<evidence type="ECO:0000256" key="1">
    <source>
        <dbReference type="SAM" id="SignalP"/>
    </source>
</evidence>
<dbReference type="PANTHER" id="PTHR34406:SF2">
    <property type="entry name" value="PERIPLASMIC PROTEIN"/>
    <property type="match status" value="1"/>
</dbReference>
<dbReference type="InterPro" id="IPR007372">
    <property type="entry name" value="Lipid/polyisoprenoid-bd_YceI"/>
</dbReference>
<dbReference type="Proteomes" id="UP001561046">
    <property type="component" value="Unassembled WGS sequence"/>
</dbReference>
<dbReference type="InterPro" id="IPR036761">
    <property type="entry name" value="TTHA0802/YceI-like_sf"/>
</dbReference>
<dbReference type="RefSeq" id="WP_369336963.1">
    <property type="nucleotide sequence ID" value="NZ_JBFYGN010000002.1"/>
</dbReference>
<feature type="chain" id="PRO_5046200563" evidence="1">
    <location>
        <begin position="21"/>
        <end position="191"/>
    </location>
</feature>
<accession>A0ABV3ZSD6</accession>
<evidence type="ECO:0000313" key="4">
    <source>
        <dbReference type="Proteomes" id="UP001561046"/>
    </source>
</evidence>
<proteinExistence type="predicted"/>
<dbReference type="SMART" id="SM00867">
    <property type="entry name" value="YceI"/>
    <property type="match status" value="1"/>
</dbReference>
<organism evidence="3 4">
    <name type="scientific">Comamonas guangdongensis</name>
    <dbReference type="NCBI Taxonomy" id="510515"/>
    <lineage>
        <taxon>Bacteria</taxon>
        <taxon>Pseudomonadati</taxon>
        <taxon>Pseudomonadota</taxon>
        <taxon>Betaproteobacteria</taxon>
        <taxon>Burkholderiales</taxon>
        <taxon>Comamonadaceae</taxon>
        <taxon>Comamonas</taxon>
    </lineage>
</organism>
<dbReference type="PANTHER" id="PTHR34406">
    <property type="entry name" value="PROTEIN YCEI"/>
    <property type="match status" value="1"/>
</dbReference>
<feature type="domain" description="Lipid/polyisoprenoid-binding YceI-like" evidence="2">
    <location>
        <begin position="24"/>
        <end position="189"/>
    </location>
</feature>
<evidence type="ECO:0000313" key="3">
    <source>
        <dbReference type="EMBL" id="MEX8191754.1"/>
    </source>
</evidence>
<gene>
    <name evidence="3" type="ORF">AB6724_02755</name>
</gene>
<reference evidence="3 4" key="1">
    <citation type="journal article" date="2013" name="Int. J. Syst. Evol. Microbiol.">
        <title>Comamonas guangdongensis sp. nov., isolated from subterranean forest sediment, and emended description of the genus Comamonas.</title>
        <authorList>
            <person name="Zhang J."/>
            <person name="Wang Y."/>
            <person name="Zhou S."/>
            <person name="Wu C."/>
            <person name="He J."/>
            <person name="Li F."/>
        </authorList>
    </citation>
    <scope>NUCLEOTIDE SEQUENCE [LARGE SCALE GENOMIC DNA]</scope>
    <source>
        <strain evidence="3 4">CCTCC AB2011133</strain>
    </source>
</reference>
<dbReference type="Pfam" id="PF04264">
    <property type="entry name" value="YceI"/>
    <property type="match status" value="1"/>
</dbReference>
<comment type="caution">
    <text evidence="3">The sequence shown here is derived from an EMBL/GenBank/DDBJ whole genome shotgun (WGS) entry which is preliminary data.</text>
</comment>
<keyword evidence="1" id="KW-0732">Signal</keyword>
<dbReference type="Gene3D" id="2.40.128.110">
    <property type="entry name" value="Lipid/polyisoprenoid-binding, YceI-like"/>
    <property type="match status" value="1"/>
</dbReference>
<protein>
    <submittedName>
        <fullName evidence="3">YceI family protein</fullName>
    </submittedName>
</protein>